<dbReference type="OrthoDB" id="9807878at2"/>
<dbReference type="Gene3D" id="3.30.1320.10">
    <property type="match status" value="1"/>
</dbReference>
<sequence>MAVKIRLKRMGAKKRPFYRIVVADERAPRDGRIIETVGTYDSNVDPAVVKIDEEKALSWMMKGAQPTDTVRSMFSKEGLMTKLADKKAAK</sequence>
<dbReference type="HAMAP" id="MF_00385">
    <property type="entry name" value="Ribosomal_bS16"/>
    <property type="match status" value="1"/>
</dbReference>
<evidence type="ECO:0000313" key="4">
    <source>
        <dbReference type="EMBL" id="MBS5519515.1"/>
    </source>
</evidence>
<comment type="similarity">
    <text evidence="3">Belongs to the bacterial ribosomal protein bS16 family.</text>
</comment>
<protein>
    <recommendedName>
        <fullName evidence="3">Small ribosomal subunit protein bS16</fullName>
    </recommendedName>
</protein>
<keyword evidence="1 3" id="KW-0689">Ribosomal protein</keyword>
<comment type="caution">
    <text evidence="4">The sequence shown here is derived from an EMBL/GenBank/DDBJ whole genome shotgun (WGS) entry which is preliminary data.</text>
</comment>
<dbReference type="PANTHER" id="PTHR12919:SF20">
    <property type="entry name" value="SMALL RIBOSOMAL SUBUNIT PROTEIN BS16M"/>
    <property type="match status" value="1"/>
</dbReference>
<keyword evidence="2 3" id="KW-0687">Ribonucleoprotein</keyword>
<dbReference type="InterPro" id="IPR023803">
    <property type="entry name" value="Ribosomal_bS16_dom_sf"/>
</dbReference>
<dbReference type="GO" id="GO:0003735">
    <property type="term" value="F:structural constituent of ribosome"/>
    <property type="evidence" value="ECO:0007669"/>
    <property type="project" value="InterPro"/>
</dbReference>
<dbReference type="PROSITE" id="PS00732">
    <property type="entry name" value="RIBOSOMAL_S16"/>
    <property type="match status" value="1"/>
</dbReference>
<name>A0A943I143_9FIRM</name>
<dbReference type="SUPFAM" id="SSF54565">
    <property type="entry name" value="Ribosomal protein S16"/>
    <property type="match status" value="1"/>
</dbReference>
<reference evidence="4" key="1">
    <citation type="submission" date="2021-02" db="EMBL/GenBank/DDBJ databases">
        <title>Infant gut strain persistence is associated with maternal origin, phylogeny, and functional potential including surface adhesion and iron acquisition.</title>
        <authorList>
            <person name="Lou Y.C."/>
        </authorList>
    </citation>
    <scope>NUCLEOTIDE SEQUENCE</scope>
    <source>
        <strain evidence="4">L3_106_000M1_dasL3_106_000M1_concoct_15</strain>
    </source>
</reference>
<dbReference type="GeneID" id="92877851"/>
<dbReference type="EMBL" id="JAGZCZ010000004">
    <property type="protein sequence ID" value="MBS5519515.1"/>
    <property type="molecule type" value="Genomic_DNA"/>
</dbReference>
<dbReference type="AlphaFoldDB" id="A0A943I143"/>
<gene>
    <name evidence="3 4" type="primary">rpsP</name>
    <name evidence="4" type="ORF">KHX13_04145</name>
</gene>
<evidence type="ECO:0000256" key="3">
    <source>
        <dbReference type="HAMAP-Rule" id="MF_00385"/>
    </source>
</evidence>
<accession>A0A943I143</accession>
<dbReference type="Pfam" id="PF00886">
    <property type="entry name" value="Ribosomal_S16"/>
    <property type="match status" value="1"/>
</dbReference>
<evidence type="ECO:0000256" key="1">
    <source>
        <dbReference type="ARBA" id="ARBA00022980"/>
    </source>
</evidence>
<organism evidence="4 5">
    <name type="scientific">Acidaminococcus intestini</name>
    <dbReference type="NCBI Taxonomy" id="187327"/>
    <lineage>
        <taxon>Bacteria</taxon>
        <taxon>Bacillati</taxon>
        <taxon>Bacillota</taxon>
        <taxon>Negativicutes</taxon>
        <taxon>Acidaminococcales</taxon>
        <taxon>Acidaminococcaceae</taxon>
        <taxon>Acidaminococcus</taxon>
    </lineage>
</organism>
<dbReference type="GO" id="GO:0006412">
    <property type="term" value="P:translation"/>
    <property type="evidence" value="ECO:0007669"/>
    <property type="project" value="UniProtKB-UniRule"/>
</dbReference>
<dbReference type="PANTHER" id="PTHR12919">
    <property type="entry name" value="30S RIBOSOMAL PROTEIN S16"/>
    <property type="match status" value="1"/>
</dbReference>
<dbReference type="InterPro" id="IPR020592">
    <property type="entry name" value="Ribosomal_bS16_CS"/>
</dbReference>
<evidence type="ECO:0000313" key="5">
    <source>
        <dbReference type="Proteomes" id="UP000754226"/>
    </source>
</evidence>
<dbReference type="NCBIfam" id="TIGR00002">
    <property type="entry name" value="S16"/>
    <property type="match status" value="1"/>
</dbReference>
<dbReference type="FunFam" id="3.30.1320.10:FF:000002">
    <property type="entry name" value="30S ribosomal protein S16"/>
    <property type="match status" value="1"/>
</dbReference>
<dbReference type="Proteomes" id="UP000754226">
    <property type="component" value="Unassembled WGS sequence"/>
</dbReference>
<proteinExistence type="inferred from homology"/>
<dbReference type="GO" id="GO:0015935">
    <property type="term" value="C:small ribosomal subunit"/>
    <property type="evidence" value="ECO:0007669"/>
    <property type="project" value="TreeGrafter"/>
</dbReference>
<dbReference type="InterPro" id="IPR000307">
    <property type="entry name" value="Ribosomal_bS16"/>
</dbReference>
<evidence type="ECO:0000256" key="2">
    <source>
        <dbReference type="ARBA" id="ARBA00023274"/>
    </source>
</evidence>
<dbReference type="GO" id="GO:0005737">
    <property type="term" value="C:cytoplasm"/>
    <property type="evidence" value="ECO:0007669"/>
    <property type="project" value="UniProtKB-ARBA"/>
</dbReference>
<dbReference type="RefSeq" id="WP_016459745.1">
    <property type="nucleotide sequence ID" value="NZ_ACGB01000033.1"/>
</dbReference>